<dbReference type="InterPro" id="IPR000073">
    <property type="entry name" value="AB_hydrolase_1"/>
</dbReference>
<feature type="domain" description="AB hydrolase-1" evidence="3">
    <location>
        <begin position="69"/>
        <end position="366"/>
    </location>
</feature>
<keyword evidence="5" id="KW-1185">Reference proteome</keyword>
<comment type="caution">
    <text evidence="4">The sequence shown here is derived from an EMBL/GenBank/DDBJ whole genome shotgun (WGS) entry which is preliminary data.</text>
</comment>
<comment type="similarity">
    <text evidence="1">Belongs to the AB hydrolase superfamily. MetX family.</text>
</comment>
<evidence type="ECO:0000313" key="5">
    <source>
        <dbReference type="Proteomes" id="UP000481153"/>
    </source>
</evidence>
<dbReference type="GO" id="GO:0004414">
    <property type="term" value="F:homoserine O-acetyltransferase activity"/>
    <property type="evidence" value="ECO:0007669"/>
    <property type="project" value="TreeGrafter"/>
</dbReference>
<accession>A0A6G0WVE7</accession>
<dbReference type="Gene3D" id="3.40.50.1820">
    <property type="entry name" value="alpha/beta hydrolase"/>
    <property type="match status" value="1"/>
</dbReference>
<evidence type="ECO:0000313" key="4">
    <source>
        <dbReference type="EMBL" id="KAF0731513.1"/>
    </source>
</evidence>
<reference evidence="4 5" key="1">
    <citation type="submission" date="2019-07" db="EMBL/GenBank/DDBJ databases">
        <title>Genomics analysis of Aphanomyces spp. identifies a new class of oomycete effector associated with host adaptation.</title>
        <authorList>
            <person name="Gaulin E."/>
        </authorList>
    </citation>
    <scope>NUCLEOTIDE SEQUENCE [LARGE SCALE GENOMIC DNA]</scope>
    <source>
        <strain evidence="4 5">ATCC 201684</strain>
    </source>
</reference>
<proteinExistence type="inferred from homology"/>
<dbReference type="PANTHER" id="PTHR32268">
    <property type="entry name" value="HOMOSERINE O-ACETYLTRANSFERASE"/>
    <property type="match status" value="1"/>
</dbReference>
<dbReference type="Proteomes" id="UP000481153">
    <property type="component" value="Unassembled WGS sequence"/>
</dbReference>
<dbReference type="GO" id="GO:0009086">
    <property type="term" value="P:methionine biosynthetic process"/>
    <property type="evidence" value="ECO:0007669"/>
    <property type="project" value="TreeGrafter"/>
</dbReference>
<dbReference type="InterPro" id="IPR029058">
    <property type="entry name" value="AB_hydrolase_fold"/>
</dbReference>
<dbReference type="HAMAP" id="MF_00296">
    <property type="entry name" value="MetX_acyltransf"/>
    <property type="match status" value="1"/>
</dbReference>
<feature type="active site" evidence="2">
    <location>
        <position position="332"/>
    </location>
</feature>
<evidence type="ECO:0000259" key="3">
    <source>
        <dbReference type="Pfam" id="PF00561"/>
    </source>
</evidence>
<dbReference type="NCBIfam" id="NF001209">
    <property type="entry name" value="PRK00175.1"/>
    <property type="match status" value="1"/>
</dbReference>
<gene>
    <name evidence="4" type="ORF">Ae201684_011139</name>
</gene>
<dbReference type="InterPro" id="IPR008220">
    <property type="entry name" value="HAT_MetX-like"/>
</dbReference>
<dbReference type="PIRSF" id="PIRSF000443">
    <property type="entry name" value="Homoser_Ac_trans"/>
    <property type="match status" value="1"/>
</dbReference>
<protein>
    <recommendedName>
        <fullName evidence="3">AB hydrolase-1 domain-containing protein</fullName>
    </recommendedName>
</protein>
<name>A0A6G0WVE7_9STRA</name>
<dbReference type="NCBIfam" id="TIGR01392">
    <property type="entry name" value="homoserO_Ac_trn"/>
    <property type="match status" value="1"/>
</dbReference>
<feature type="active site" evidence="2">
    <location>
        <position position="365"/>
    </location>
</feature>
<dbReference type="GO" id="GO:0009092">
    <property type="term" value="P:homoserine metabolic process"/>
    <property type="evidence" value="ECO:0007669"/>
    <property type="project" value="TreeGrafter"/>
</dbReference>
<sequence length="404" mass="44629">MHVVKRTAGGHMMRRLGVQAAFVRRMTHDGRNKGMVTLPGLDLQLGGSLSEVQVTYEQWGDQTLDDDRTIVIFPSFSHSSHAASNRDDPRPGWWENMIGPGKAINTSVFRVICPSVLGSPYGSTSPLSIDPSTGKPFRASFPQITPADMAAVHSKLLDHLGVSRVHAVIGGSMGGMQAVQFASMFPDRLDRLVAISCTAQTTPGTVAFRRVQRLAILSDPAYNDGNYEPGQPLAGMRVARELGMTCYRSREEFDSRFDWRPSGPPHFKSVTFDVENYMEYQAAKFARVFDPNCYLVLSKAMDLTNVGYGYSNLAEGVGRIKSDTLIVGVNQDLLVPPNEQATIANILDSFDVPVTLKLLNSKYGHDAMFHPQMQTVIFAPLVKEHLEKGLESLLDHEHQRYSSL</sequence>
<evidence type="ECO:0000256" key="1">
    <source>
        <dbReference type="ARBA" id="ARBA00006886"/>
    </source>
</evidence>
<evidence type="ECO:0000256" key="2">
    <source>
        <dbReference type="PIRSR" id="PIRSR000443-1"/>
    </source>
</evidence>
<dbReference type="PANTHER" id="PTHR32268:SF16">
    <property type="entry name" value="SERINE O-SUCCINYLTRANSFERASE"/>
    <property type="match status" value="1"/>
</dbReference>
<feature type="active site" description="Nucleophile" evidence="2">
    <location>
        <position position="172"/>
    </location>
</feature>
<organism evidence="4 5">
    <name type="scientific">Aphanomyces euteiches</name>
    <dbReference type="NCBI Taxonomy" id="100861"/>
    <lineage>
        <taxon>Eukaryota</taxon>
        <taxon>Sar</taxon>
        <taxon>Stramenopiles</taxon>
        <taxon>Oomycota</taxon>
        <taxon>Saprolegniomycetes</taxon>
        <taxon>Saprolegniales</taxon>
        <taxon>Verrucalvaceae</taxon>
        <taxon>Aphanomyces</taxon>
    </lineage>
</organism>
<dbReference type="EMBL" id="VJMJ01000141">
    <property type="protein sequence ID" value="KAF0731513.1"/>
    <property type="molecule type" value="Genomic_DNA"/>
</dbReference>
<dbReference type="AlphaFoldDB" id="A0A6G0WVE7"/>
<dbReference type="VEuPathDB" id="FungiDB:AeMF1_007385"/>
<dbReference type="SUPFAM" id="SSF53474">
    <property type="entry name" value="alpha/beta-Hydrolases"/>
    <property type="match status" value="1"/>
</dbReference>
<dbReference type="Pfam" id="PF00561">
    <property type="entry name" value="Abhydrolase_1"/>
    <property type="match status" value="1"/>
</dbReference>